<organism evidence="5 6">
    <name type="scientific">Acrocarpospora pleiomorpha</name>
    <dbReference type="NCBI Taxonomy" id="90975"/>
    <lineage>
        <taxon>Bacteria</taxon>
        <taxon>Bacillati</taxon>
        <taxon>Actinomycetota</taxon>
        <taxon>Actinomycetes</taxon>
        <taxon>Streptosporangiales</taxon>
        <taxon>Streptosporangiaceae</taxon>
        <taxon>Acrocarpospora</taxon>
    </lineage>
</organism>
<name>A0A5M3X9H3_9ACTN</name>
<dbReference type="InterPro" id="IPR050775">
    <property type="entry name" value="FAD-binding_Monooxygenases"/>
</dbReference>
<evidence type="ECO:0000256" key="1">
    <source>
        <dbReference type="ARBA" id="ARBA00022630"/>
    </source>
</evidence>
<dbReference type="PANTHER" id="PTHR43098">
    <property type="entry name" value="L-ORNITHINE N(5)-MONOOXYGENASE-RELATED"/>
    <property type="match status" value="1"/>
</dbReference>
<evidence type="ECO:0000256" key="2">
    <source>
        <dbReference type="ARBA" id="ARBA00022827"/>
    </source>
</evidence>
<dbReference type="AlphaFoldDB" id="A0A5M3X9H3"/>
<dbReference type="PANTHER" id="PTHR43098:SF5">
    <property type="entry name" value="DUAL-FUNCTIONAL MONOOXYGENASE_METHYLTRANSFERASE PSOF"/>
    <property type="match status" value="1"/>
</dbReference>
<keyword evidence="1" id="KW-0285">Flavoprotein</keyword>
<evidence type="ECO:0000256" key="3">
    <source>
        <dbReference type="ARBA" id="ARBA00022857"/>
    </source>
</evidence>
<reference evidence="5 6" key="1">
    <citation type="submission" date="2019-10" db="EMBL/GenBank/DDBJ databases">
        <title>Whole genome shotgun sequence of Acrocarpospora pleiomorpha NBRC 16267.</title>
        <authorList>
            <person name="Ichikawa N."/>
            <person name="Kimura A."/>
            <person name="Kitahashi Y."/>
            <person name="Komaki H."/>
            <person name="Oguchi A."/>
        </authorList>
    </citation>
    <scope>NUCLEOTIDE SEQUENCE [LARGE SCALE GENOMIC DNA]</scope>
    <source>
        <strain evidence="5 6">NBRC 16267</strain>
    </source>
</reference>
<dbReference type="EMBL" id="BLAF01000004">
    <property type="protein sequence ID" value="GES17306.1"/>
    <property type="molecule type" value="Genomic_DNA"/>
</dbReference>
<keyword evidence="2" id="KW-0274">FAD</keyword>
<dbReference type="GO" id="GO:0016709">
    <property type="term" value="F:oxidoreductase activity, acting on paired donors, with incorporation or reduction of molecular oxygen, NAD(P)H as one donor, and incorporation of one atom of oxygen"/>
    <property type="evidence" value="ECO:0007669"/>
    <property type="project" value="UniProtKB-ARBA"/>
</dbReference>
<keyword evidence="6" id="KW-1185">Reference proteome</keyword>
<dbReference type="Gene3D" id="3.50.50.60">
    <property type="entry name" value="FAD/NAD(P)-binding domain"/>
    <property type="match status" value="2"/>
</dbReference>
<keyword evidence="3" id="KW-0521">NADP</keyword>
<keyword evidence="4" id="KW-0560">Oxidoreductase</keyword>
<comment type="caution">
    <text evidence="5">The sequence shown here is derived from an EMBL/GenBank/DDBJ whole genome shotgun (WGS) entry which is preliminary data.</text>
</comment>
<accession>A0A5M3X9H3</accession>
<gene>
    <name evidence="5" type="ORF">Aple_002010</name>
</gene>
<evidence type="ECO:0000256" key="4">
    <source>
        <dbReference type="ARBA" id="ARBA00023002"/>
    </source>
</evidence>
<dbReference type="Pfam" id="PF13450">
    <property type="entry name" value="NAD_binding_8"/>
    <property type="match status" value="1"/>
</dbReference>
<evidence type="ECO:0000313" key="6">
    <source>
        <dbReference type="Proteomes" id="UP000377595"/>
    </source>
</evidence>
<evidence type="ECO:0000313" key="5">
    <source>
        <dbReference type="EMBL" id="GES17306.1"/>
    </source>
</evidence>
<keyword evidence="5" id="KW-0503">Monooxygenase</keyword>
<dbReference type="Proteomes" id="UP000377595">
    <property type="component" value="Unassembled WGS sequence"/>
</dbReference>
<proteinExistence type="predicted"/>
<sequence length="569" mass="63753">MSNVAGASDRGPDHEFIVIGAGLCGLYALHRLLETGRDVIALEAHPGLGGTWYKNRYPGCRFDSESYTYGYSFSADLLQEWDWSEHFAAQPETLRYLNHVADRFHLRRHIRFDSVVRSAVFDDHTSTWTLELGDGQRLTCRFLLTALGLLSAPMKPRIPGIQSFRGVSFHTYDWPEGLDLTGKRVGVIGTGSTGVQIIAELAGRVAGLDVFQLKPNWCAPLNNSPIGAEEMAHIKASYDEIFARCAETPGGFIHGPDRRPFHEVSREERLALWERLYASPGFGIWLGNFRDILLDEDANREFSDFVAGKIRERVHDPVTAEKLIPRDHGFGVHRVPLETGYYEAYNHESVRLVDLEETPIVEINETGVATSAGQFDLDVIVYATGFDAITGSYDRIDFRGRDGVKLRERWADGPTTYLGALIAGFPNLVMLGGPHSASVATNFPRAIETSVDWAAHLFAHVTDLGCNRLECEPGAEKEWTQHIQDLYQRQLLRKAKSWFTGYNPNIPGHDRTRYLIYTGGAPRYRRELDEVAGDGYRGLVFSSPGEVPHLTSTACQREGEQRMRGVEHD</sequence>
<dbReference type="InterPro" id="IPR036188">
    <property type="entry name" value="FAD/NAD-bd_sf"/>
</dbReference>
<dbReference type="SUPFAM" id="SSF51905">
    <property type="entry name" value="FAD/NAD(P)-binding domain"/>
    <property type="match status" value="2"/>
</dbReference>
<protein>
    <submittedName>
        <fullName evidence="5">Steroid monooxygenase</fullName>
    </submittedName>
</protein>